<accession>A0ACD5YJJ4</accession>
<organism evidence="1 2">
    <name type="scientific">Avena sativa</name>
    <name type="common">Oat</name>
    <dbReference type="NCBI Taxonomy" id="4498"/>
    <lineage>
        <taxon>Eukaryota</taxon>
        <taxon>Viridiplantae</taxon>
        <taxon>Streptophyta</taxon>
        <taxon>Embryophyta</taxon>
        <taxon>Tracheophyta</taxon>
        <taxon>Spermatophyta</taxon>
        <taxon>Magnoliopsida</taxon>
        <taxon>Liliopsida</taxon>
        <taxon>Poales</taxon>
        <taxon>Poaceae</taxon>
        <taxon>BOP clade</taxon>
        <taxon>Pooideae</taxon>
        <taxon>Poodae</taxon>
        <taxon>Poeae</taxon>
        <taxon>Poeae Chloroplast Group 1 (Aveneae type)</taxon>
        <taxon>Aveninae</taxon>
        <taxon>Avena</taxon>
    </lineage>
</organism>
<keyword evidence="2" id="KW-1185">Reference proteome</keyword>
<evidence type="ECO:0000313" key="2">
    <source>
        <dbReference type="Proteomes" id="UP001732700"/>
    </source>
</evidence>
<sequence length="201" mass="21667">MHSTSMEKSLAAKKLPLKNHAYYGVRIRTSGKWVSEIRVPGTMSRYWLGTHDTAEMAARAHDMATVAINKDDLTAPLNFPDQTHLLPSTARFTAEAFLESAYVAAASADSGANALAPSATFLDLEDGDQFGGLLDLPLHMNYVSCYGADPKDVDAAAIVATSSDAEPEGDQLLGLPDMHLDKNYLSWSGVPSAIYSNEFLN</sequence>
<evidence type="ECO:0000313" key="1">
    <source>
        <dbReference type="EnsemblPlants" id="AVESA.00010b.r2.6AG1019430.1.CDS.1"/>
    </source>
</evidence>
<proteinExistence type="predicted"/>
<protein>
    <submittedName>
        <fullName evidence="1">Uncharacterized protein</fullName>
    </submittedName>
</protein>
<name>A0ACD5YJJ4_AVESA</name>
<reference evidence="1" key="1">
    <citation type="submission" date="2021-05" db="EMBL/GenBank/DDBJ databases">
        <authorList>
            <person name="Scholz U."/>
            <person name="Mascher M."/>
            <person name="Fiebig A."/>
        </authorList>
    </citation>
    <scope>NUCLEOTIDE SEQUENCE [LARGE SCALE GENOMIC DNA]</scope>
</reference>
<reference evidence="1" key="2">
    <citation type="submission" date="2025-09" db="UniProtKB">
        <authorList>
            <consortium name="EnsemblPlants"/>
        </authorList>
    </citation>
    <scope>IDENTIFICATION</scope>
</reference>
<dbReference type="Proteomes" id="UP001732700">
    <property type="component" value="Chromosome 6A"/>
</dbReference>
<dbReference type="EnsemblPlants" id="AVESA.00010b.r2.6AG1019430.1">
    <property type="protein sequence ID" value="AVESA.00010b.r2.6AG1019430.1.CDS.1"/>
    <property type="gene ID" value="AVESA.00010b.r2.6AG1019430"/>
</dbReference>